<dbReference type="OrthoDB" id="10596819at2759"/>
<sequence length="220" mass="24408">MQATRREYWRMNGGAPAVRRYGVGNVTARCGDGCLDRLVVAVRKGRIFPLPVRESMMALTGAGPSPPSSPTTPVLLLGILSGSSPRREVLRCTWMRVPVFARDVRVLFIVGKANAEKSPDVLPVDVVEGAFMRSKHDAATNTTRTFDVKKVIRTGSVTTYWKLVAWLQYASTQPEPMIGRADDDVFISPRMLVAHTRLLLEHASHPRSPLLFAGVFEWYS</sequence>
<dbReference type="Proteomes" id="UP000037460">
    <property type="component" value="Unassembled WGS sequence"/>
</dbReference>
<proteinExistence type="predicted"/>
<keyword evidence="2" id="KW-1185">Reference proteome</keyword>
<gene>
    <name evidence="1" type="ORF">Ctob_003208</name>
</gene>
<evidence type="ECO:0000313" key="1">
    <source>
        <dbReference type="EMBL" id="KOO24458.1"/>
    </source>
</evidence>
<accession>A0A0M0JE25</accession>
<dbReference type="AlphaFoldDB" id="A0A0M0JE25"/>
<evidence type="ECO:0000313" key="2">
    <source>
        <dbReference type="Proteomes" id="UP000037460"/>
    </source>
</evidence>
<reference evidence="2" key="1">
    <citation type="journal article" date="2015" name="PLoS Genet.">
        <title>Genome Sequence and Transcriptome Analyses of Chrysochromulina tobin: Metabolic Tools for Enhanced Algal Fitness in the Prominent Order Prymnesiales (Haptophyceae).</title>
        <authorList>
            <person name="Hovde B.T."/>
            <person name="Deodato C.R."/>
            <person name="Hunsperger H.M."/>
            <person name="Ryken S.A."/>
            <person name="Yost W."/>
            <person name="Jha R.K."/>
            <person name="Patterson J."/>
            <person name="Monnat R.J. Jr."/>
            <person name="Barlow S.B."/>
            <person name="Starkenburg S.R."/>
            <person name="Cattolico R.A."/>
        </authorList>
    </citation>
    <scope>NUCLEOTIDE SEQUENCE</scope>
    <source>
        <strain evidence="2">CCMP291</strain>
    </source>
</reference>
<comment type="caution">
    <text evidence="1">The sequence shown here is derived from an EMBL/GenBank/DDBJ whole genome shotgun (WGS) entry which is preliminary data.</text>
</comment>
<dbReference type="EMBL" id="JWZX01003091">
    <property type="protein sequence ID" value="KOO24458.1"/>
    <property type="molecule type" value="Genomic_DNA"/>
</dbReference>
<name>A0A0M0JE25_9EUKA</name>
<organism evidence="1 2">
    <name type="scientific">Chrysochromulina tobinii</name>
    <dbReference type="NCBI Taxonomy" id="1460289"/>
    <lineage>
        <taxon>Eukaryota</taxon>
        <taxon>Haptista</taxon>
        <taxon>Haptophyta</taxon>
        <taxon>Prymnesiophyceae</taxon>
        <taxon>Prymnesiales</taxon>
        <taxon>Chrysochromulinaceae</taxon>
        <taxon>Chrysochromulina</taxon>
    </lineage>
</organism>
<protein>
    <submittedName>
        <fullName evidence="1">Uncharacterized protein</fullName>
    </submittedName>
</protein>